<dbReference type="EMBL" id="BJYJ01000037">
    <property type="protein sequence ID" value="GEN77917.1"/>
    <property type="molecule type" value="Genomic_DNA"/>
</dbReference>
<dbReference type="Proteomes" id="UP000321863">
    <property type="component" value="Unassembled WGS sequence"/>
</dbReference>
<protein>
    <submittedName>
        <fullName evidence="2">Uncharacterized protein</fullName>
    </submittedName>
</protein>
<sequence length="175" mass="18967">MAAMLMIWTTGWNMLAAQAIYDPGNRLFVETGTVVHVAAADPGPQPARSARKIRKAAKPVRAVAVKKHNDPGKPRHNREAQESAHLAATGFAEKKGPEITARPGETRDGILVPEHSGKAGGLSRETVPFPASKILSAADIKKHKFLYRESYRYAESSYSNSCRPPPGPYGFSVYG</sequence>
<feature type="compositionally biased region" description="Basic and acidic residues" evidence="1">
    <location>
        <begin position="67"/>
        <end position="82"/>
    </location>
</feature>
<reference evidence="2 3" key="1">
    <citation type="submission" date="2019-07" db="EMBL/GenBank/DDBJ databases">
        <title>Whole genome shotgun sequence of Chryseobacterium hagamense NBRC 105253.</title>
        <authorList>
            <person name="Hosoyama A."/>
            <person name="Uohara A."/>
            <person name="Ohji S."/>
            <person name="Ichikawa N."/>
        </authorList>
    </citation>
    <scope>NUCLEOTIDE SEQUENCE [LARGE SCALE GENOMIC DNA]</scope>
    <source>
        <strain evidence="2 3">NBRC 105253</strain>
    </source>
</reference>
<evidence type="ECO:0000313" key="3">
    <source>
        <dbReference type="Proteomes" id="UP000321863"/>
    </source>
</evidence>
<gene>
    <name evidence="2" type="ORF">CHA01nite_36570</name>
</gene>
<keyword evidence="3" id="KW-1185">Reference proteome</keyword>
<evidence type="ECO:0000313" key="2">
    <source>
        <dbReference type="EMBL" id="GEN77917.1"/>
    </source>
</evidence>
<name>A0A511YRU7_9FLAO</name>
<accession>A0A511YRU7</accession>
<comment type="caution">
    <text evidence="2">The sequence shown here is derived from an EMBL/GenBank/DDBJ whole genome shotgun (WGS) entry which is preliminary data.</text>
</comment>
<feature type="region of interest" description="Disordered" evidence="1">
    <location>
        <begin position="58"/>
        <end position="124"/>
    </location>
</feature>
<evidence type="ECO:0000256" key="1">
    <source>
        <dbReference type="SAM" id="MobiDB-lite"/>
    </source>
</evidence>
<organism evidence="2 3">
    <name type="scientific">Chryseobacterium hagamense</name>
    <dbReference type="NCBI Taxonomy" id="395935"/>
    <lineage>
        <taxon>Bacteria</taxon>
        <taxon>Pseudomonadati</taxon>
        <taxon>Bacteroidota</taxon>
        <taxon>Flavobacteriia</taxon>
        <taxon>Flavobacteriales</taxon>
        <taxon>Weeksellaceae</taxon>
        <taxon>Chryseobacterium group</taxon>
        <taxon>Chryseobacterium</taxon>
    </lineage>
</organism>
<dbReference type="AlphaFoldDB" id="A0A511YRU7"/>
<proteinExistence type="predicted"/>